<dbReference type="Proteomes" id="UP000824469">
    <property type="component" value="Unassembled WGS sequence"/>
</dbReference>
<evidence type="ECO:0000313" key="1">
    <source>
        <dbReference type="EMBL" id="KAH9308963.1"/>
    </source>
</evidence>
<proteinExistence type="predicted"/>
<dbReference type="AlphaFoldDB" id="A0AA38FSA2"/>
<gene>
    <name evidence="1" type="ORF">KI387_036874</name>
</gene>
<organism evidence="1 2">
    <name type="scientific">Taxus chinensis</name>
    <name type="common">Chinese yew</name>
    <name type="synonym">Taxus wallichiana var. chinensis</name>
    <dbReference type="NCBI Taxonomy" id="29808"/>
    <lineage>
        <taxon>Eukaryota</taxon>
        <taxon>Viridiplantae</taxon>
        <taxon>Streptophyta</taxon>
        <taxon>Embryophyta</taxon>
        <taxon>Tracheophyta</taxon>
        <taxon>Spermatophyta</taxon>
        <taxon>Pinopsida</taxon>
        <taxon>Pinidae</taxon>
        <taxon>Conifers II</taxon>
        <taxon>Cupressales</taxon>
        <taxon>Taxaceae</taxon>
        <taxon>Taxus</taxon>
    </lineage>
</organism>
<reference evidence="1 2" key="1">
    <citation type="journal article" date="2021" name="Nat. Plants">
        <title>The Taxus genome provides insights into paclitaxel biosynthesis.</title>
        <authorList>
            <person name="Xiong X."/>
            <person name="Gou J."/>
            <person name="Liao Q."/>
            <person name="Li Y."/>
            <person name="Zhou Q."/>
            <person name="Bi G."/>
            <person name="Li C."/>
            <person name="Du R."/>
            <person name="Wang X."/>
            <person name="Sun T."/>
            <person name="Guo L."/>
            <person name="Liang H."/>
            <person name="Lu P."/>
            <person name="Wu Y."/>
            <person name="Zhang Z."/>
            <person name="Ro D.K."/>
            <person name="Shang Y."/>
            <person name="Huang S."/>
            <person name="Yan J."/>
        </authorList>
    </citation>
    <scope>NUCLEOTIDE SEQUENCE [LARGE SCALE GENOMIC DNA]</scope>
    <source>
        <strain evidence="1">Ta-2019</strain>
    </source>
</reference>
<sequence>PKSPDDVDHEEEEMVLDDFQEEKSVYMIFQYEGLFSFPFGNEDDLSQDIYGEKKSACDEPMKGLKE</sequence>
<protein>
    <submittedName>
        <fullName evidence="1">Uncharacterized protein</fullName>
    </submittedName>
</protein>
<accession>A0AA38FSA2</accession>
<feature type="non-terminal residue" evidence="1">
    <location>
        <position position="66"/>
    </location>
</feature>
<comment type="caution">
    <text evidence="1">The sequence shown here is derived from an EMBL/GenBank/DDBJ whole genome shotgun (WGS) entry which is preliminary data.</text>
</comment>
<name>A0AA38FSA2_TAXCH</name>
<evidence type="ECO:0000313" key="2">
    <source>
        <dbReference type="Proteomes" id="UP000824469"/>
    </source>
</evidence>
<feature type="non-terminal residue" evidence="1">
    <location>
        <position position="1"/>
    </location>
</feature>
<keyword evidence="2" id="KW-1185">Reference proteome</keyword>
<dbReference type="EMBL" id="JAHRHJ020000007">
    <property type="protein sequence ID" value="KAH9308963.1"/>
    <property type="molecule type" value="Genomic_DNA"/>
</dbReference>